<feature type="transmembrane region" description="Helical" evidence="1">
    <location>
        <begin position="34"/>
        <end position="53"/>
    </location>
</feature>
<protein>
    <submittedName>
        <fullName evidence="2">Uncharacterized protein</fullName>
    </submittedName>
</protein>
<organism evidence="2 3">
    <name type="scientific">Flavobacterium segetis</name>
    <dbReference type="NCBI Taxonomy" id="271157"/>
    <lineage>
        <taxon>Bacteria</taxon>
        <taxon>Pseudomonadati</taxon>
        <taxon>Bacteroidota</taxon>
        <taxon>Flavobacteriia</taxon>
        <taxon>Flavobacteriales</taxon>
        <taxon>Flavobacteriaceae</taxon>
        <taxon>Flavobacterium</taxon>
    </lineage>
</organism>
<keyword evidence="1" id="KW-0812">Transmembrane</keyword>
<feature type="transmembrane region" description="Helical" evidence="1">
    <location>
        <begin position="6"/>
        <end position="22"/>
    </location>
</feature>
<gene>
    <name evidence="2" type="ORF">SAMN05444396_103412</name>
</gene>
<evidence type="ECO:0000313" key="3">
    <source>
        <dbReference type="Proteomes" id="UP000184036"/>
    </source>
</evidence>
<proteinExistence type="predicted"/>
<evidence type="ECO:0000256" key="1">
    <source>
        <dbReference type="SAM" id="Phobius"/>
    </source>
</evidence>
<accession>A0A1M5GCM3</accession>
<sequence>MGWVAIGLTIVFIGWILYRLFIKKDLSKNLNNLYFGLFFVAIWVSYYFFIVTFF</sequence>
<keyword evidence="1" id="KW-0472">Membrane</keyword>
<name>A0A1M5GCM3_9FLAO</name>
<reference evidence="3" key="1">
    <citation type="submission" date="2016-11" db="EMBL/GenBank/DDBJ databases">
        <authorList>
            <person name="Varghese N."/>
            <person name="Submissions S."/>
        </authorList>
    </citation>
    <scope>NUCLEOTIDE SEQUENCE [LARGE SCALE GENOMIC DNA]</scope>
    <source>
        <strain evidence="3">DSM 19741</strain>
    </source>
</reference>
<dbReference type="Proteomes" id="UP000184036">
    <property type="component" value="Unassembled WGS sequence"/>
</dbReference>
<evidence type="ECO:0000313" key="2">
    <source>
        <dbReference type="EMBL" id="SHG01251.1"/>
    </source>
</evidence>
<dbReference type="EMBL" id="FQWE01000003">
    <property type="protein sequence ID" value="SHG01251.1"/>
    <property type="molecule type" value="Genomic_DNA"/>
</dbReference>
<dbReference type="AlphaFoldDB" id="A0A1M5GCM3"/>
<keyword evidence="1" id="KW-1133">Transmembrane helix</keyword>
<keyword evidence="3" id="KW-1185">Reference proteome</keyword>